<accession>A0A0F9FCJ3</accession>
<evidence type="ECO:0000313" key="1">
    <source>
        <dbReference type="EMBL" id="KKL76191.1"/>
    </source>
</evidence>
<dbReference type="AlphaFoldDB" id="A0A0F9FCJ3"/>
<dbReference type="EMBL" id="LAZR01024127">
    <property type="protein sequence ID" value="KKL76191.1"/>
    <property type="molecule type" value="Genomic_DNA"/>
</dbReference>
<comment type="caution">
    <text evidence="1">The sequence shown here is derived from an EMBL/GenBank/DDBJ whole genome shotgun (WGS) entry which is preliminary data.</text>
</comment>
<protein>
    <submittedName>
        <fullName evidence="1">Uncharacterized protein</fullName>
    </submittedName>
</protein>
<sequence>MADIMIQNPNLAIELVDDQFADLTISIPLNWTDIRAVGTTYRALVKIYGDDDSFRGGDDYLGLYYTDQFSAGLENFMDVARVSRDILDEDEGHGAIARLRRKRDEDEIYVVVQLEVFAWGSRWGRFNRRTTRFFQGFQGSRKSNTVTGIRF</sequence>
<gene>
    <name evidence="1" type="ORF">LCGC14_2047370</name>
</gene>
<organism evidence="1">
    <name type="scientific">marine sediment metagenome</name>
    <dbReference type="NCBI Taxonomy" id="412755"/>
    <lineage>
        <taxon>unclassified sequences</taxon>
        <taxon>metagenomes</taxon>
        <taxon>ecological metagenomes</taxon>
    </lineage>
</organism>
<proteinExistence type="predicted"/>
<name>A0A0F9FCJ3_9ZZZZ</name>
<reference evidence="1" key="1">
    <citation type="journal article" date="2015" name="Nature">
        <title>Complex archaea that bridge the gap between prokaryotes and eukaryotes.</title>
        <authorList>
            <person name="Spang A."/>
            <person name="Saw J.H."/>
            <person name="Jorgensen S.L."/>
            <person name="Zaremba-Niedzwiedzka K."/>
            <person name="Martijn J."/>
            <person name="Lind A.E."/>
            <person name="van Eijk R."/>
            <person name="Schleper C."/>
            <person name="Guy L."/>
            <person name="Ettema T.J."/>
        </authorList>
    </citation>
    <scope>NUCLEOTIDE SEQUENCE</scope>
</reference>